<evidence type="ECO:0000313" key="3">
    <source>
        <dbReference type="Proteomes" id="UP000198287"/>
    </source>
</evidence>
<evidence type="ECO:0000313" key="2">
    <source>
        <dbReference type="EMBL" id="OXA63000.1"/>
    </source>
</evidence>
<accession>A0A226F0U9</accession>
<dbReference type="Proteomes" id="UP000198287">
    <property type="component" value="Unassembled WGS sequence"/>
</dbReference>
<dbReference type="AlphaFoldDB" id="A0A226F0U9"/>
<reference evidence="2 3" key="1">
    <citation type="submission" date="2015-12" db="EMBL/GenBank/DDBJ databases">
        <title>The genome of Folsomia candida.</title>
        <authorList>
            <person name="Faddeeva A."/>
            <person name="Derks M.F."/>
            <person name="Anvar Y."/>
            <person name="Smit S."/>
            <person name="Van Straalen N."/>
            <person name="Roelofs D."/>
        </authorList>
    </citation>
    <scope>NUCLEOTIDE SEQUENCE [LARGE SCALE GENOMIC DNA]</scope>
    <source>
        <strain evidence="2 3">VU population</strain>
        <tissue evidence="2">Whole body</tissue>
    </source>
</reference>
<sequence>MKRSIELEQPSDSDEEEYEEMSTQKLKKIIDEGGLSQTTTTQLLGIFVKKVDERDAKLAGKAVQSTSGTDVPTSRLKAVRDAVKARISFEGKDEDMVQDPGFKQAMESLKENPITTMFKGVILPVLWDIKRSRLGFHDPTPFKKCPRGNDVYKCQVDFCWIDEKSPKWNYCVTHSSSQIYFVQDITSNTTTVAIIHPQVSKINGYTDKELNKYSKSATAKTHAISVYNYMELNKKADLRSFQNLNYSTESLLAGEGNHHNKVAMSMMTMMHNSVCHVEDRVKFINQEIIFRNSDGFQKDFFEKLRKVLELNKFIFKITGEKKSTTILPQSLVPTVSYPKLPSSYLARDNNTGEIYSGLRYGMERGRGVASIGHKRSKKTGLTGFDKSQIKRIYQFAHPRADLIKDNNSYTRFSVDEKNIHEEMKIQAHRIETLGHISSLFAQMLGLKINGHDIIFLCQKYQHFDDSFSEVLLNEVFGYMYGEVLAIDIPIVAKDDKGELIWKFLM</sequence>
<proteinExistence type="predicted"/>
<keyword evidence="3" id="KW-1185">Reference proteome</keyword>
<feature type="compositionally biased region" description="Acidic residues" evidence="1">
    <location>
        <begin position="9"/>
        <end position="20"/>
    </location>
</feature>
<name>A0A226F0U9_FOLCA</name>
<protein>
    <submittedName>
        <fullName evidence="2">Uncharacterized protein</fullName>
    </submittedName>
</protein>
<organism evidence="2 3">
    <name type="scientific">Folsomia candida</name>
    <name type="common">Springtail</name>
    <dbReference type="NCBI Taxonomy" id="158441"/>
    <lineage>
        <taxon>Eukaryota</taxon>
        <taxon>Metazoa</taxon>
        <taxon>Ecdysozoa</taxon>
        <taxon>Arthropoda</taxon>
        <taxon>Hexapoda</taxon>
        <taxon>Collembola</taxon>
        <taxon>Entomobryomorpha</taxon>
        <taxon>Isotomoidea</taxon>
        <taxon>Isotomidae</taxon>
        <taxon>Proisotominae</taxon>
        <taxon>Folsomia</taxon>
    </lineage>
</organism>
<evidence type="ECO:0000256" key="1">
    <source>
        <dbReference type="SAM" id="MobiDB-lite"/>
    </source>
</evidence>
<comment type="caution">
    <text evidence="2">The sequence shown here is derived from an EMBL/GenBank/DDBJ whole genome shotgun (WGS) entry which is preliminary data.</text>
</comment>
<feature type="region of interest" description="Disordered" evidence="1">
    <location>
        <begin position="1"/>
        <end position="23"/>
    </location>
</feature>
<dbReference type="EMBL" id="LNIX01000001">
    <property type="protein sequence ID" value="OXA63000.1"/>
    <property type="molecule type" value="Genomic_DNA"/>
</dbReference>
<gene>
    <name evidence="2" type="ORF">Fcan01_02218</name>
</gene>